<keyword evidence="4" id="KW-1185">Reference proteome</keyword>
<dbReference type="Proteomes" id="UP000477680">
    <property type="component" value="Chromosome"/>
</dbReference>
<organism evidence="3 4">
    <name type="scientific">Kineobactrum salinum</name>
    <dbReference type="NCBI Taxonomy" id="2708301"/>
    <lineage>
        <taxon>Bacteria</taxon>
        <taxon>Pseudomonadati</taxon>
        <taxon>Pseudomonadota</taxon>
        <taxon>Gammaproteobacteria</taxon>
        <taxon>Cellvibrionales</taxon>
        <taxon>Halieaceae</taxon>
        <taxon>Kineobactrum</taxon>
    </lineage>
</organism>
<sequence>MKKLLTACVLLAAASGAQALPMHYFGEILGSGSYAGTVTSNDSWANPGFGLNQFGEQQLNLWGFDATAGQTLSVGVSSTDDFNGGFSLYYGEISNFDLLAGLFNNSGDIGAASYVAGTSIFGLDSLLSDISLQDAGFYTLIVGGKGPVGDAASYNYMMDVQMSSVPVASSLLLMSAGLLNVVVLRRRTRKQHEQRDHLLEA</sequence>
<name>A0A6C0TYL0_9GAMM</name>
<dbReference type="AlphaFoldDB" id="A0A6C0TYL0"/>
<keyword evidence="1" id="KW-0472">Membrane</keyword>
<feature type="transmembrane region" description="Helical" evidence="1">
    <location>
        <begin position="165"/>
        <end position="184"/>
    </location>
</feature>
<evidence type="ECO:0008006" key="5">
    <source>
        <dbReference type="Google" id="ProtNLM"/>
    </source>
</evidence>
<protein>
    <recommendedName>
        <fullName evidence="5">PEP-CTERM sorting domain-containing protein</fullName>
    </recommendedName>
</protein>
<accession>A0A6C0TYL0</accession>
<feature type="signal peptide" evidence="2">
    <location>
        <begin position="1"/>
        <end position="19"/>
    </location>
</feature>
<gene>
    <name evidence="3" type="ORF">G3T16_05285</name>
</gene>
<proteinExistence type="predicted"/>
<keyword evidence="2" id="KW-0732">Signal</keyword>
<reference evidence="3 4" key="1">
    <citation type="submission" date="2020-02" db="EMBL/GenBank/DDBJ databases">
        <title>Genome sequencing for Kineobactrum sp. M2.</title>
        <authorList>
            <person name="Park S.-J."/>
        </authorList>
    </citation>
    <scope>NUCLEOTIDE SEQUENCE [LARGE SCALE GENOMIC DNA]</scope>
    <source>
        <strain evidence="3 4">M2</strain>
    </source>
</reference>
<evidence type="ECO:0000313" key="4">
    <source>
        <dbReference type="Proteomes" id="UP000477680"/>
    </source>
</evidence>
<dbReference type="KEGG" id="kim:G3T16_05285"/>
<feature type="chain" id="PRO_5025467129" description="PEP-CTERM sorting domain-containing protein" evidence="2">
    <location>
        <begin position="20"/>
        <end position="201"/>
    </location>
</feature>
<keyword evidence="1" id="KW-1133">Transmembrane helix</keyword>
<evidence type="ECO:0000313" key="3">
    <source>
        <dbReference type="EMBL" id="QIB64891.1"/>
    </source>
</evidence>
<evidence type="ECO:0000256" key="2">
    <source>
        <dbReference type="SAM" id="SignalP"/>
    </source>
</evidence>
<evidence type="ECO:0000256" key="1">
    <source>
        <dbReference type="SAM" id="Phobius"/>
    </source>
</evidence>
<keyword evidence="1" id="KW-0812">Transmembrane</keyword>
<dbReference type="RefSeq" id="WP_163494140.1">
    <property type="nucleotide sequence ID" value="NZ_CP048711.1"/>
</dbReference>
<dbReference type="EMBL" id="CP048711">
    <property type="protein sequence ID" value="QIB64891.1"/>
    <property type="molecule type" value="Genomic_DNA"/>
</dbReference>